<reference evidence="3" key="1">
    <citation type="submission" date="2019-02" db="EMBL/GenBank/DDBJ databases">
        <authorList>
            <person name="Gruber-Vodicka R. H."/>
            <person name="Seah K. B. B."/>
        </authorList>
    </citation>
    <scope>NUCLEOTIDE SEQUENCE</scope>
    <source>
        <strain evidence="4">BECK_BY2</strain>
        <strain evidence="3">BECK_BY3</strain>
    </source>
</reference>
<dbReference type="AlphaFoldDB" id="A0A450ZMF0"/>
<name>A0A450ZMF0_9GAMM</name>
<evidence type="ECO:0000313" key="4">
    <source>
        <dbReference type="EMBL" id="VFK61169.1"/>
    </source>
</evidence>
<keyword evidence="1" id="KW-0175">Coiled coil</keyword>
<keyword evidence="2" id="KW-0812">Transmembrane</keyword>
<proteinExistence type="predicted"/>
<dbReference type="EMBL" id="CAADFY010000061">
    <property type="protein sequence ID" value="VFK55003.1"/>
    <property type="molecule type" value="Genomic_DNA"/>
</dbReference>
<keyword evidence="2" id="KW-1133">Transmembrane helix</keyword>
<organism evidence="3">
    <name type="scientific">Candidatus Kentrum sp. TUN</name>
    <dbReference type="NCBI Taxonomy" id="2126343"/>
    <lineage>
        <taxon>Bacteria</taxon>
        <taxon>Pseudomonadati</taxon>
        <taxon>Pseudomonadota</taxon>
        <taxon>Gammaproteobacteria</taxon>
        <taxon>Candidatus Kentrum</taxon>
    </lineage>
</organism>
<evidence type="ECO:0000256" key="1">
    <source>
        <dbReference type="SAM" id="Coils"/>
    </source>
</evidence>
<feature type="coiled-coil region" evidence="1">
    <location>
        <begin position="34"/>
        <end position="61"/>
    </location>
</feature>
<keyword evidence="2" id="KW-0472">Membrane</keyword>
<gene>
    <name evidence="4" type="ORF">BECKTUN1418E_GA0071001_106220</name>
    <name evidence="3" type="ORF">BECKTUN1418F_GA0071002_106120</name>
</gene>
<feature type="transmembrane region" description="Helical" evidence="2">
    <location>
        <begin position="6"/>
        <end position="30"/>
    </location>
</feature>
<sequence>MGVFDVTSLLVWLLSVLGALSFFAAGYLLARVRAVSLRQKLDKHKERLGEAEKRVEWLEERQVGFHEKQYPQENGKQVDHSSESIKKTSLLPIPSIPNVPGGLGNSLETFLEVLSRNIEGCQAAVFADEQGFPVAGIGEYEENLAIIAAACNEVSDRISNILPFGKLQEMRMIDENGLVAAVYSVPIDRQWLTLVLLSVGDSPKRKVVKRFIKDYLPEIIGEGRGR</sequence>
<accession>A0A450ZMF0</accession>
<evidence type="ECO:0000313" key="3">
    <source>
        <dbReference type="EMBL" id="VFK55003.1"/>
    </source>
</evidence>
<protein>
    <submittedName>
        <fullName evidence="3">Uncharacterized protein</fullName>
    </submittedName>
</protein>
<evidence type="ECO:0000256" key="2">
    <source>
        <dbReference type="SAM" id="Phobius"/>
    </source>
</evidence>
<dbReference type="EMBL" id="CAADFV010000062">
    <property type="protein sequence ID" value="VFK61169.1"/>
    <property type="molecule type" value="Genomic_DNA"/>
</dbReference>